<dbReference type="STRING" id="945553.A0A0D2MIZ9"/>
<evidence type="ECO:0000313" key="1">
    <source>
        <dbReference type="EMBL" id="KJA23638.1"/>
    </source>
</evidence>
<evidence type="ECO:0008006" key="3">
    <source>
        <dbReference type="Google" id="ProtNLM"/>
    </source>
</evidence>
<name>A0A0D2MIZ9_HYPSF</name>
<dbReference type="EMBL" id="KN817542">
    <property type="protein sequence ID" value="KJA23638.1"/>
    <property type="molecule type" value="Genomic_DNA"/>
</dbReference>
<dbReference type="Proteomes" id="UP000054270">
    <property type="component" value="Unassembled WGS sequence"/>
</dbReference>
<sequence>MTTIPVDILEHIVDILASDDDQGSIKACSLMCHSLLHFCRRHIFKTIIVGTHSSDDKQPASLIPLFCRLICNAPHIADYVRILTMGIHDDSARLCSKYPEFAYVLGQFNHIQSLTISDPMHSGAQQGLSWDCIQPLFQKAILHLVQFDTLTSLCLGSIRLPVTMMKLSPSLRRLELDNVQPLTFEVEDTAATSNSKPLCLQEFKVDSGSSVVVNTILSVRRSEGLHAFDFNSLRSFQASWNSQDGIDASRNVLMRATHLVTFELTGDVMALTTMYIY</sequence>
<gene>
    <name evidence="1" type="ORF">HYPSUDRAFT_39836</name>
</gene>
<evidence type="ECO:0000313" key="2">
    <source>
        <dbReference type="Proteomes" id="UP000054270"/>
    </source>
</evidence>
<accession>A0A0D2MIZ9</accession>
<proteinExistence type="predicted"/>
<organism evidence="1 2">
    <name type="scientific">Hypholoma sublateritium (strain FD-334 SS-4)</name>
    <dbReference type="NCBI Taxonomy" id="945553"/>
    <lineage>
        <taxon>Eukaryota</taxon>
        <taxon>Fungi</taxon>
        <taxon>Dikarya</taxon>
        <taxon>Basidiomycota</taxon>
        <taxon>Agaricomycotina</taxon>
        <taxon>Agaricomycetes</taxon>
        <taxon>Agaricomycetidae</taxon>
        <taxon>Agaricales</taxon>
        <taxon>Agaricineae</taxon>
        <taxon>Strophariaceae</taxon>
        <taxon>Hypholoma</taxon>
    </lineage>
</organism>
<reference evidence="2" key="1">
    <citation type="submission" date="2014-04" db="EMBL/GenBank/DDBJ databases">
        <title>Evolutionary Origins and Diversification of the Mycorrhizal Mutualists.</title>
        <authorList>
            <consortium name="DOE Joint Genome Institute"/>
            <consortium name="Mycorrhizal Genomics Consortium"/>
            <person name="Kohler A."/>
            <person name="Kuo A."/>
            <person name="Nagy L.G."/>
            <person name="Floudas D."/>
            <person name="Copeland A."/>
            <person name="Barry K.W."/>
            <person name="Cichocki N."/>
            <person name="Veneault-Fourrey C."/>
            <person name="LaButti K."/>
            <person name="Lindquist E.A."/>
            <person name="Lipzen A."/>
            <person name="Lundell T."/>
            <person name="Morin E."/>
            <person name="Murat C."/>
            <person name="Riley R."/>
            <person name="Ohm R."/>
            <person name="Sun H."/>
            <person name="Tunlid A."/>
            <person name="Henrissat B."/>
            <person name="Grigoriev I.V."/>
            <person name="Hibbett D.S."/>
            <person name="Martin F."/>
        </authorList>
    </citation>
    <scope>NUCLEOTIDE SEQUENCE [LARGE SCALE GENOMIC DNA]</scope>
    <source>
        <strain evidence="2">FD-334 SS-4</strain>
    </source>
</reference>
<protein>
    <recommendedName>
        <fullName evidence="3">F-box domain-containing protein</fullName>
    </recommendedName>
</protein>
<dbReference type="AlphaFoldDB" id="A0A0D2MIZ9"/>
<keyword evidence="2" id="KW-1185">Reference proteome</keyword>
<dbReference type="OMA" id="ICNAPHI"/>
<dbReference type="OrthoDB" id="2745898at2759"/>